<feature type="region of interest" description="Disordered" evidence="1">
    <location>
        <begin position="282"/>
        <end position="318"/>
    </location>
</feature>
<dbReference type="AlphaFoldDB" id="A0A5N5QE55"/>
<feature type="region of interest" description="Disordered" evidence="1">
    <location>
        <begin position="101"/>
        <end position="123"/>
    </location>
</feature>
<evidence type="ECO:0000313" key="2">
    <source>
        <dbReference type="EMBL" id="KAB5589728.1"/>
    </source>
</evidence>
<comment type="caution">
    <text evidence="2">The sequence shown here is derived from an EMBL/GenBank/DDBJ whole genome shotgun (WGS) entry which is preliminary data.</text>
</comment>
<feature type="compositionally biased region" description="Basic and acidic residues" evidence="1">
    <location>
        <begin position="254"/>
        <end position="266"/>
    </location>
</feature>
<feature type="compositionally biased region" description="Basic and acidic residues" evidence="1">
    <location>
        <begin position="201"/>
        <end position="210"/>
    </location>
</feature>
<keyword evidence="3" id="KW-1185">Reference proteome</keyword>
<reference evidence="2 3" key="1">
    <citation type="journal article" date="2019" name="Fungal Biol. Biotechnol.">
        <title>Draft genome sequence of fastidious pathogen Ceratobasidium theobromae, which causes vascular-streak dieback in Theobroma cacao.</title>
        <authorList>
            <person name="Ali S.S."/>
            <person name="Asman A."/>
            <person name="Shao J."/>
            <person name="Firmansyah A.P."/>
            <person name="Susilo A.W."/>
            <person name="Rosmana A."/>
            <person name="McMahon P."/>
            <person name="Junaid M."/>
            <person name="Guest D."/>
            <person name="Kheng T.Y."/>
            <person name="Meinhardt L.W."/>
            <person name="Bailey B.A."/>
        </authorList>
    </citation>
    <scope>NUCLEOTIDE SEQUENCE [LARGE SCALE GENOMIC DNA]</scope>
    <source>
        <strain evidence="2 3">CT2</strain>
    </source>
</reference>
<feature type="region of interest" description="Disordered" evidence="1">
    <location>
        <begin position="193"/>
        <end position="266"/>
    </location>
</feature>
<gene>
    <name evidence="2" type="ORF">CTheo_6823</name>
</gene>
<proteinExistence type="predicted"/>
<dbReference type="OrthoDB" id="3364141at2759"/>
<evidence type="ECO:0000256" key="1">
    <source>
        <dbReference type="SAM" id="MobiDB-lite"/>
    </source>
</evidence>
<feature type="region of interest" description="Disordered" evidence="1">
    <location>
        <begin position="359"/>
        <end position="400"/>
    </location>
</feature>
<sequence length="400" mass="43323">MQPKHNFKSELARLSGNHLGGKLSAHTLLASIMNAHSIRHAWFPPAIPKRKYERDGDGEIDVESEWPGAYRALSAGGGGGPGTGTARPAKRLRALEGGLAGLSLKTPTPTPTPIAPTPTTTTTTRVHVEPIKINTSPSVVSTSSNQIHNAPLEGEIELYISSIYEWASPHTAPASAGIGSSVDSLPLCGEVSEVNTSDESDGGRSNEQRSRKGRMGEGVFVHAEQGMPGYTVYEPEWGPEKRKREQTEDEDDKDDTHPEKKGKRTWYEPEKDRIVILDLDSSEDESVNRSPRRRRSAFSLSSLAPGSPVTRPRSHTEAQPEYVINHTLLAHISPPGTREGGGVVSIPREEDPSKAVVLYKPAPWVGSSPEREGNTADESEAAPMEASPLIRDDDAMDIDM</sequence>
<dbReference type="Proteomes" id="UP000383932">
    <property type="component" value="Unassembled WGS sequence"/>
</dbReference>
<protein>
    <submittedName>
        <fullName evidence="2">Uncharacterized protein</fullName>
    </submittedName>
</protein>
<name>A0A5N5QE55_9AGAM</name>
<accession>A0A5N5QE55</accession>
<evidence type="ECO:0000313" key="3">
    <source>
        <dbReference type="Proteomes" id="UP000383932"/>
    </source>
</evidence>
<dbReference type="EMBL" id="SSOP01000235">
    <property type="protein sequence ID" value="KAB5589728.1"/>
    <property type="molecule type" value="Genomic_DNA"/>
</dbReference>
<organism evidence="2 3">
    <name type="scientific">Ceratobasidium theobromae</name>
    <dbReference type="NCBI Taxonomy" id="1582974"/>
    <lineage>
        <taxon>Eukaryota</taxon>
        <taxon>Fungi</taxon>
        <taxon>Dikarya</taxon>
        <taxon>Basidiomycota</taxon>
        <taxon>Agaricomycotina</taxon>
        <taxon>Agaricomycetes</taxon>
        <taxon>Cantharellales</taxon>
        <taxon>Ceratobasidiaceae</taxon>
        <taxon>Ceratobasidium</taxon>
    </lineage>
</organism>